<accession>G9WJ59</accession>
<dbReference type="SUPFAM" id="SSF50156">
    <property type="entry name" value="PDZ domain-like"/>
    <property type="match status" value="1"/>
</dbReference>
<dbReference type="PANTHER" id="PTHR43343:SF3">
    <property type="entry name" value="PROTEASE DO-LIKE 8, CHLOROPLASTIC"/>
    <property type="match status" value="1"/>
</dbReference>
<dbReference type="InterPro" id="IPR051201">
    <property type="entry name" value="Chloro_Bact_Ser_Proteases"/>
</dbReference>
<dbReference type="PATRIC" id="fig|1045004.4.peg.385"/>
<comment type="caution">
    <text evidence="8">The sequence shown here is derived from an EMBL/GenBank/DDBJ whole genome shotgun (WGS) entry which is preliminary data.</text>
</comment>
<keyword evidence="6" id="KW-0472">Membrane</keyword>
<dbReference type="InterPro" id="IPR001478">
    <property type="entry name" value="PDZ"/>
</dbReference>
<dbReference type="Pfam" id="PF13180">
    <property type="entry name" value="PDZ_2"/>
    <property type="match status" value="1"/>
</dbReference>
<dbReference type="InterPro" id="IPR009003">
    <property type="entry name" value="Peptidase_S1_PA"/>
</dbReference>
<feature type="region of interest" description="Disordered" evidence="5">
    <location>
        <begin position="1"/>
        <end position="23"/>
    </location>
</feature>
<dbReference type="PANTHER" id="PTHR43343">
    <property type="entry name" value="PEPTIDASE S12"/>
    <property type="match status" value="1"/>
</dbReference>
<dbReference type="HOGENOM" id="CLU_020120_0_2_9"/>
<gene>
    <name evidence="8" type="ORF">OKIT_0386</name>
</gene>
<evidence type="ECO:0000256" key="1">
    <source>
        <dbReference type="ARBA" id="ARBA00010541"/>
    </source>
</evidence>
<keyword evidence="3" id="KW-0378">Hydrolase</keyword>
<dbReference type="eggNOG" id="COG0265">
    <property type="taxonomic scope" value="Bacteria"/>
</dbReference>
<organism evidence="8 9">
    <name type="scientific">Oenococcus kitaharae DSM 17330</name>
    <dbReference type="NCBI Taxonomy" id="1045004"/>
    <lineage>
        <taxon>Bacteria</taxon>
        <taxon>Bacillati</taxon>
        <taxon>Bacillota</taxon>
        <taxon>Bacilli</taxon>
        <taxon>Lactobacillales</taxon>
        <taxon>Lactobacillaceae</taxon>
        <taxon>Oenococcus</taxon>
    </lineage>
</organism>
<evidence type="ECO:0000313" key="9">
    <source>
        <dbReference type="Proteomes" id="UP000004959"/>
    </source>
</evidence>
<dbReference type="GO" id="GO:0004252">
    <property type="term" value="F:serine-type endopeptidase activity"/>
    <property type="evidence" value="ECO:0007669"/>
    <property type="project" value="InterPro"/>
</dbReference>
<dbReference type="InterPro" id="IPR043504">
    <property type="entry name" value="Peptidase_S1_PA_chymotrypsin"/>
</dbReference>
<reference evidence="8 9" key="1">
    <citation type="journal article" date="2012" name="PLoS ONE">
        <title>Functional divergence in the genus oenococcus as predicted by genome sequencing of the newly-described species, Oenococcus kitaharae.</title>
        <authorList>
            <person name="Borneman A.R."/>
            <person name="McCarthy J.M."/>
            <person name="Chambers P.J."/>
            <person name="Bartowsky E.J."/>
        </authorList>
    </citation>
    <scope>NUCLEOTIDE SEQUENCE [LARGE SCALE GENOMIC DNA]</scope>
    <source>
        <strain evidence="9">DSM17330</strain>
    </source>
</reference>
<sequence length="422" mass="44101">MTEDSNQEKKQNTINDQGTNDHHNHGGRLLVTILLAGILGGGITAGAGYLYLQTNGSTNGPTFSSLSGRKTIQAPVISGKTNASKVYNNLKGAVVSVLNQQRNSSSSADSFFASSSSSSGNSLQTVSEGSGVIYRSADAAAYIVTNRHVVAGANRLQVVLYDGTRVTAKLIGSDAMTDLAVLQIPNSSVKSVAQFGNSNQIQTGQTVLAIGSPLGTDYASSVTQGIVSAPKRLVSNTSEDGKTNYGDSVAIQTDAAINPGNSGGPLVNTAGQVIGINSQKLTQTTSGESVEGMGFAIPSNTVVDIVNKLVRDGKVTRPALGVQVVDLSEVSTDDRQNRLKLPNSVKGGIVIAGFSDSKSPAKKAGMKRYDVIVAVNGKHVSDLADMRDIIYKMVVGDSVRIRFYRGADQKTVTVKMSESLKE</sequence>
<evidence type="ECO:0000256" key="6">
    <source>
        <dbReference type="SAM" id="Phobius"/>
    </source>
</evidence>
<keyword evidence="4" id="KW-0720">Serine protease</keyword>
<keyword evidence="9" id="KW-1185">Reference proteome</keyword>
<evidence type="ECO:0000259" key="7">
    <source>
        <dbReference type="SMART" id="SM00228"/>
    </source>
</evidence>
<dbReference type="InterPro" id="IPR001940">
    <property type="entry name" value="Peptidase_S1C"/>
</dbReference>
<evidence type="ECO:0000256" key="4">
    <source>
        <dbReference type="ARBA" id="ARBA00022825"/>
    </source>
</evidence>
<dbReference type="STRING" id="336988.NT96_05110"/>
<feature type="compositionally biased region" description="Basic and acidic residues" evidence="5">
    <location>
        <begin position="1"/>
        <end position="11"/>
    </location>
</feature>
<protein>
    <submittedName>
        <fullName evidence="8">DegP/HtrAdo-like serine protease</fullName>
    </submittedName>
</protein>
<keyword evidence="6" id="KW-1133">Transmembrane helix</keyword>
<evidence type="ECO:0000256" key="5">
    <source>
        <dbReference type="SAM" id="MobiDB-lite"/>
    </source>
</evidence>
<evidence type="ECO:0000256" key="3">
    <source>
        <dbReference type="ARBA" id="ARBA00022801"/>
    </source>
</evidence>
<name>G9WJ59_9LACO</name>
<dbReference type="GO" id="GO:0006508">
    <property type="term" value="P:proteolysis"/>
    <property type="evidence" value="ECO:0007669"/>
    <property type="project" value="UniProtKB-KW"/>
</dbReference>
<dbReference type="Pfam" id="PF13365">
    <property type="entry name" value="Trypsin_2"/>
    <property type="match status" value="1"/>
</dbReference>
<dbReference type="AlphaFoldDB" id="G9WJ59"/>
<dbReference type="SMART" id="SM00228">
    <property type="entry name" value="PDZ"/>
    <property type="match status" value="1"/>
</dbReference>
<comment type="similarity">
    <text evidence="1">Belongs to the peptidase S1C family.</text>
</comment>
<dbReference type="Gene3D" id="2.40.10.10">
    <property type="entry name" value="Trypsin-like serine proteases"/>
    <property type="match status" value="2"/>
</dbReference>
<dbReference type="SUPFAM" id="SSF50494">
    <property type="entry name" value="Trypsin-like serine proteases"/>
    <property type="match status" value="1"/>
</dbReference>
<dbReference type="Proteomes" id="UP000004959">
    <property type="component" value="Chromosome"/>
</dbReference>
<evidence type="ECO:0000313" key="8">
    <source>
        <dbReference type="EMBL" id="EHN58508.1"/>
    </source>
</evidence>
<keyword evidence="2 8" id="KW-0645">Protease</keyword>
<proteinExistence type="inferred from homology"/>
<keyword evidence="6" id="KW-0812">Transmembrane</keyword>
<dbReference type="InterPro" id="IPR036034">
    <property type="entry name" value="PDZ_sf"/>
</dbReference>
<feature type="domain" description="PDZ" evidence="7">
    <location>
        <begin position="318"/>
        <end position="407"/>
    </location>
</feature>
<dbReference type="EMBL" id="AFVZ01000001">
    <property type="protein sequence ID" value="EHN58508.1"/>
    <property type="molecule type" value="Genomic_DNA"/>
</dbReference>
<dbReference type="PRINTS" id="PR00834">
    <property type="entry name" value="PROTEASES2C"/>
</dbReference>
<dbReference type="RefSeq" id="WP_007744828.1">
    <property type="nucleotide sequence ID" value="NZ_CM001398.1"/>
</dbReference>
<evidence type="ECO:0000256" key="2">
    <source>
        <dbReference type="ARBA" id="ARBA00022670"/>
    </source>
</evidence>
<dbReference type="Gene3D" id="2.30.42.10">
    <property type="match status" value="1"/>
</dbReference>
<feature type="transmembrane region" description="Helical" evidence="6">
    <location>
        <begin position="29"/>
        <end position="52"/>
    </location>
</feature>